<dbReference type="KEGG" id="tmai:FVE67_06865"/>
<proteinExistence type="predicted"/>
<evidence type="ECO:0000313" key="11">
    <source>
        <dbReference type="EMBL" id="QJA06532.1"/>
    </source>
</evidence>
<dbReference type="PANTHER" id="PTHR43742:SF9">
    <property type="entry name" value="TETRATHIONATE REDUCTASE SUBUNIT A"/>
    <property type="match status" value="1"/>
</dbReference>
<evidence type="ECO:0000256" key="4">
    <source>
        <dbReference type="ARBA" id="ARBA00022729"/>
    </source>
</evidence>
<dbReference type="SMART" id="SM00926">
    <property type="entry name" value="Molybdop_Fe4S4"/>
    <property type="match status" value="1"/>
</dbReference>
<evidence type="ECO:0000256" key="5">
    <source>
        <dbReference type="ARBA" id="ARBA00023002"/>
    </source>
</evidence>
<name>A0A6H1WTL1_9BACT</name>
<evidence type="ECO:0000313" key="12">
    <source>
        <dbReference type="Proteomes" id="UP000501253"/>
    </source>
</evidence>
<evidence type="ECO:0000256" key="6">
    <source>
        <dbReference type="ARBA" id="ARBA00023004"/>
    </source>
</evidence>
<accession>A0A6H1WTL1</accession>
<dbReference type="PROSITE" id="PS51669">
    <property type="entry name" value="4FE4S_MOW_BIS_MGD"/>
    <property type="match status" value="1"/>
</dbReference>
<dbReference type="SUPFAM" id="SSF53706">
    <property type="entry name" value="Formate dehydrogenase/DMSO reductase, domains 1-3"/>
    <property type="match status" value="1"/>
</dbReference>
<keyword evidence="1" id="KW-0004">4Fe-4S</keyword>
<keyword evidence="6" id="KW-0408">Iron</keyword>
<dbReference type="RefSeq" id="WP_168719883.1">
    <property type="nucleotide sequence ID" value="NZ_CP042909.1"/>
</dbReference>
<keyword evidence="5" id="KW-0560">Oxidoreductase</keyword>
<keyword evidence="3" id="KW-0479">Metal-binding</keyword>
<evidence type="ECO:0000256" key="2">
    <source>
        <dbReference type="ARBA" id="ARBA00022505"/>
    </source>
</evidence>
<keyword evidence="7" id="KW-0411">Iron-sulfur</keyword>
<feature type="compositionally biased region" description="Acidic residues" evidence="8">
    <location>
        <begin position="409"/>
        <end position="419"/>
    </location>
</feature>
<feature type="domain" description="4Fe-4S Mo/W bis-MGD-type" evidence="10">
    <location>
        <begin position="54"/>
        <end position="127"/>
    </location>
</feature>
<dbReference type="GO" id="GO:0016491">
    <property type="term" value="F:oxidoreductase activity"/>
    <property type="evidence" value="ECO:0007669"/>
    <property type="project" value="UniProtKB-KW"/>
</dbReference>
<evidence type="ECO:0000256" key="8">
    <source>
        <dbReference type="SAM" id="MobiDB-lite"/>
    </source>
</evidence>
<evidence type="ECO:0000256" key="3">
    <source>
        <dbReference type="ARBA" id="ARBA00022723"/>
    </source>
</evidence>
<reference evidence="11 12" key="1">
    <citation type="submission" date="2019-08" db="EMBL/GenBank/DDBJ databases">
        <title>Complete genome sequence of Thermosulfurimonas marina SU872T, an anaerobic thermophilic chemolithoautotrophic bacterium isolated from a shallow marine hydrothermal vent.</title>
        <authorList>
            <person name="Allioux M."/>
            <person name="Jebbar M."/>
            <person name="Slobodkina G."/>
            <person name="Slobodkin A."/>
            <person name="Moalic Y."/>
            <person name="Frolova A."/>
            <person name="Shao Z."/>
            <person name="Alain K."/>
        </authorList>
    </citation>
    <scope>NUCLEOTIDE SEQUENCE [LARGE SCALE GENOMIC DNA]</scope>
    <source>
        <strain evidence="11 12">SU872</strain>
    </source>
</reference>
<dbReference type="EMBL" id="CP042909">
    <property type="protein sequence ID" value="QJA06532.1"/>
    <property type="molecule type" value="Genomic_DNA"/>
</dbReference>
<dbReference type="GO" id="GO:0051539">
    <property type="term" value="F:4 iron, 4 sulfur cluster binding"/>
    <property type="evidence" value="ECO:0007669"/>
    <property type="project" value="UniProtKB-KW"/>
</dbReference>
<keyword evidence="2" id="KW-0500">Molybdenum</keyword>
<organism evidence="11 12">
    <name type="scientific">Thermosulfurimonas marina</name>
    <dbReference type="NCBI Taxonomy" id="2047767"/>
    <lineage>
        <taxon>Bacteria</taxon>
        <taxon>Pseudomonadati</taxon>
        <taxon>Thermodesulfobacteriota</taxon>
        <taxon>Thermodesulfobacteria</taxon>
        <taxon>Thermodesulfobacteriales</taxon>
        <taxon>Thermodesulfobacteriaceae</taxon>
        <taxon>Thermosulfurimonas</taxon>
    </lineage>
</organism>
<dbReference type="Pfam" id="PF04879">
    <property type="entry name" value="Molybdop_Fe4S4"/>
    <property type="match status" value="1"/>
</dbReference>
<dbReference type="AlphaFoldDB" id="A0A6H1WTL1"/>
<dbReference type="PROSITE" id="PS51318">
    <property type="entry name" value="TAT"/>
    <property type="match status" value="1"/>
</dbReference>
<dbReference type="GO" id="GO:0046872">
    <property type="term" value="F:metal ion binding"/>
    <property type="evidence" value="ECO:0007669"/>
    <property type="project" value="UniProtKB-KW"/>
</dbReference>
<sequence>MKEFKIKRRTFLKSLAFVGGAVAAGELPWLTQLYADEDGFYHLAQNAYPFDKPETVIYSTCLQCHTACTIKGKIYQGVLVKITGNPYSPMNMWPQLSYDTPPEKAVKYDARLCPKGQAGIQSLYDPYRLRKVLKRKPGTKRGEGQWITIPFEQAIEEIVNGGNLFGEGHVPGLKEIWAVRDPKLMKELKKDAKAVAEGKMSLEEFKRKHKDHLDKLIDPNHPDLGPKNNQFVFLAGRIEHGRKEFSKRWLKDAFGSVNWYEHTTVCEQSHHIAYKEMTRKYHQGKWIKPKEHMKPDVPNAEFVIFFGTSPFECNFGLLRQPGQAGEGLRGPRGASLGGLGEVGPQGGLRMSFWIPLPIIILLLVGVGRAGGPASALTAPPPAKKQAVRPEKGCPLLKNLPWSGNGTDNGTEEEEEDFGC</sequence>
<evidence type="ECO:0000256" key="9">
    <source>
        <dbReference type="SAM" id="SignalP"/>
    </source>
</evidence>
<dbReference type="PANTHER" id="PTHR43742">
    <property type="entry name" value="TRIMETHYLAMINE-N-OXIDE REDUCTASE"/>
    <property type="match status" value="1"/>
</dbReference>
<evidence type="ECO:0000259" key="10">
    <source>
        <dbReference type="PROSITE" id="PS51669"/>
    </source>
</evidence>
<gene>
    <name evidence="11" type="ORF">FVE67_06865</name>
</gene>
<dbReference type="InterPro" id="IPR006963">
    <property type="entry name" value="Mopterin_OxRdtase_4Fe-4S_dom"/>
</dbReference>
<evidence type="ECO:0000256" key="7">
    <source>
        <dbReference type="ARBA" id="ARBA00023014"/>
    </source>
</evidence>
<feature type="chain" id="PRO_5026133606" description="4Fe-4S Mo/W bis-MGD-type domain-containing protein" evidence="9">
    <location>
        <begin position="24"/>
        <end position="419"/>
    </location>
</feature>
<dbReference type="InterPro" id="IPR050612">
    <property type="entry name" value="Prok_Mopterin_Oxidored"/>
</dbReference>
<dbReference type="Proteomes" id="UP000501253">
    <property type="component" value="Chromosome"/>
</dbReference>
<evidence type="ECO:0000256" key="1">
    <source>
        <dbReference type="ARBA" id="ARBA00022485"/>
    </source>
</evidence>
<dbReference type="Gene3D" id="3.30.200.210">
    <property type="match status" value="1"/>
</dbReference>
<keyword evidence="12" id="KW-1185">Reference proteome</keyword>
<feature type="signal peptide" evidence="9">
    <location>
        <begin position="1"/>
        <end position="23"/>
    </location>
</feature>
<protein>
    <recommendedName>
        <fullName evidence="10">4Fe-4S Mo/W bis-MGD-type domain-containing protein</fullName>
    </recommendedName>
</protein>
<dbReference type="InterPro" id="IPR006311">
    <property type="entry name" value="TAT_signal"/>
</dbReference>
<feature type="region of interest" description="Disordered" evidence="8">
    <location>
        <begin position="373"/>
        <end position="419"/>
    </location>
</feature>
<keyword evidence="4 9" id="KW-0732">Signal</keyword>